<evidence type="ECO:0000313" key="2">
    <source>
        <dbReference type="Proteomes" id="UP000189229"/>
    </source>
</evidence>
<reference evidence="1 2" key="1">
    <citation type="submission" date="2017-02" db="EMBL/GenBank/DDBJ databases">
        <title>Complete genome sequences of Mycobacterium kansasii strains isolated from rhesus macaques.</title>
        <authorList>
            <person name="Panda A."/>
            <person name="Nagaraj S."/>
            <person name="Zhao X."/>
            <person name="Tettelin H."/>
            <person name="Detolla L.J."/>
        </authorList>
    </citation>
    <scope>NUCLEOTIDE SEQUENCE [LARGE SCALE GENOMIC DNA]</scope>
    <source>
        <strain evidence="1 2">11-3813</strain>
    </source>
</reference>
<dbReference type="Proteomes" id="UP000189229">
    <property type="component" value="Unassembled WGS sequence"/>
</dbReference>
<sequence>MLASNSSAQAELQRAGDAVQDIARTYSQVDDGAAGVIA</sequence>
<evidence type="ECO:0000313" key="1">
    <source>
        <dbReference type="EMBL" id="OOK75410.1"/>
    </source>
</evidence>
<comment type="caution">
    <text evidence="1">The sequence shown here is derived from an EMBL/GenBank/DDBJ whole genome shotgun (WGS) entry which is preliminary data.</text>
</comment>
<proteinExistence type="predicted"/>
<gene>
    <name evidence="1" type="ORF">BZL30_3916</name>
</gene>
<name>A0A1V3X8G8_MYCKA</name>
<accession>A0A1V3X8G8</accession>
<organism evidence="1 2">
    <name type="scientific">Mycobacterium kansasii</name>
    <dbReference type="NCBI Taxonomy" id="1768"/>
    <lineage>
        <taxon>Bacteria</taxon>
        <taxon>Bacillati</taxon>
        <taxon>Actinomycetota</taxon>
        <taxon>Actinomycetes</taxon>
        <taxon>Mycobacteriales</taxon>
        <taxon>Mycobacteriaceae</taxon>
        <taxon>Mycobacterium</taxon>
    </lineage>
</organism>
<dbReference type="AlphaFoldDB" id="A0A1V3X8G8"/>
<dbReference type="EMBL" id="MVBM01000003">
    <property type="protein sequence ID" value="OOK75410.1"/>
    <property type="molecule type" value="Genomic_DNA"/>
</dbReference>
<protein>
    <submittedName>
        <fullName evidence="1">Uncharacterized protein</fullName>
    </submittedName>
</protein>